<accession>A0A124JW84</accession>
<organism evidence="3 4">
    <name type="scientific">Novosphingobium fuchskuhlense</name>
    <dbReference type="NCBI Taxonomy" id="1117702"/>
    <lineage>
        <taxon>Bacteria</taxon>
        <taxon>Pseudomonadati</taxon>
        <taxon>Pseudomonadota</taxon>
        <taxon>Alphaproteobacteria</taxon>
        <taxon>Sphingomonadales</taxon>
        <taxon>Sphingomonadaceae</taxon>
        <taxon>Novosphingobium</taxon>
    </lineage>
</organism>
<dbReference type="RefSeq" id="WP_067908115.1">
    <property type="nucleotide sequence ID" value="NZ_KQ954244.1"/>
</dbReference>
<evidence type="ECO:0000313" key="3">
    <source>
        <dbReference type="EMBL" id="KUR73072.1"/>
    </source>
</evidence>
<keyword evidence="2" id="KW-0812">Transmembrane</keyword>
<keyword evidence="2" id="KW-0472">Membrane</keyword>
<dbReference type="AlphaFoldDB" id="A0A124JW84"/>
<feature type="region of interest" description="Disordered" evidence="1">
    <location>
        <begin position="61"/>
        <end position="83"/>
    </location>
</feature>
<feature type="transmembrane region" description="Helical" evidence="2">
    <location>
        <begin position="20"/>
        <end position="40"/>
    </location>
</feature>
<reference evidence="3 4" key="1">
    <citation type="submission" date="2015-10" db="EMBL/GenBank/DDBJ databases">
        <title>Draft genome sequence of Novosphingobium fuchskuhlense DSM 25065 isolated from a surface water sample of the southwest basin of Lake Grosse Fuchskuhle.</title>
        <authorList>
            <person name="Ruckert C."/>
            <person name="Winkler A."/>
            <person name="Glaeser J."/>
            <person name="Grossart H.-P."/>
            <person name="Kalinowski J."/>
            <person name="Glaeser S."/>
        </authorList>
    </citation>
    <scope>NUCLEOTIDE SEQUENCE [LARGE SCALE GENOMIC DNA]</scope>
    <source>
        <strain evidence="3 4">FNE08-7</strain>
    </source>
</reference>
<dbReference type="STRING" id="1117702.AQZ52_07765"/>
<keyword evidence="2" id="KW-1133">Transmembrane helix</keyword>
<dbReference type="Proteomes" id="UP000058012">
    <property type="component" value="Unassembled WGS sequence"/>
</dbReference>
<dbReference type="EMBL" id="LLZS01000003">
    <property type="protein sequence ID" value="KUR73072.1"/>
    <property type="molecule type" value="Genomic_DNA"/>
</dbReference>
<proteinExistence type="predicted"/>
<evidence type="ECO:0000256" key="2">
    <source>
        <dbReference type="SAM" id="Phobius"/>
    </source>
</evidence>
<comment type="caution">
    <text evidence="3">The sequence shown here is derived from an EMBL/GenBank/DDBJ whole genome shotgun (WGS) entry which is preliminary data.</text>
</comment>
<sequence length="425" mass="44138">MIPHASATECGRRPPPGQPVIALVMILAAWIAVRATIIGLEPQGRPAAAVLPRVVAQVPPQRTAPAHGAHPAVRKEAPAGPHDHSAGIATLAVPYLPRRSGSGQGRTGPRVLLADYLAPVESLLALPPDRWGGQAAAAHSPWAAYLQGAPHQPEEAGPAAFAPPRPAYRADPPPREAVAPLASESAQAQARPRQAEQPRWSNQTRWSADGWLFLRGGDLAPALASGAASYGGSQAGAVLRYALAPSGAWRPQAYLRASGAVGGRVRENEAAVGLAVRPLRALPLALMGEARLQDQGGPARPRPVVMAVTELPPLRMPFSAQAEAYGQAGWAGGRDATAFYDLAITVQRRVIAPLPGLQLNAGGGAWSGGQRGAARLDVGPRIELRSQLGPAARRIGVRVGVDWRFRVAGRAEPGSGPALTVAAGF</sequence>
<protein>
    <submittedName>
        <fullName evidence="3">Uncharacterized protein</fullName>
    </submittedName>
</protein>
<name>A0A124JW84_9SPHN</name>
<dbReference type="OrthoDB" id="7427399at2"/>
<keyword evidence="4" id="KW-1185">Reference proteome</keyword>
<gene>
    <name evidence="3" type="ORF">AQZ52_07765</name>
</gene>
<evidence type="ECO:0000256" key="1">
    <source>
        <dbReference type="SAM" id="MobiDB-lite"/>
    </source>
</evidence>
<feature type="compositionally biased region" description="Low complexity" evidence="1">
    <location>
        <begin position="182"/>
        <end position="198"/>
    </location>
</feature>
<feature type="region of interest" description="Disordered" evidence="1">
    <location>
        <begin position="149"/>
        <end position="202"/>
    </location>
</feature>
<feature type="compositionally biased region" description="Basic and acidic residues" evidence="1">
    <location>
        <begin position="73"/>
        <end position="83"/>
    </location>
</feature>
<evidence type="ECO:0000313" key="4">
    <source>
        <dbReference type="Proteomes" id="UP000058012"/>
    </source>
</evidence>